<proteinExistence type="predicted"/>
<keyword evidence="2" id="KW-1185">Reference proteome</keyword>
<organism evidence="1 2">
    <name type="scientific">Symbiodinium microadriaticum</name>
    <name type="common">Dinoflagellate</name>
    <name type="synonym">Zooxanthella microadriatica</name>
    <dbReference type="NCBI Taxonomy" id="2951"/>
    <lineage>
        <taxon>Eukaryota</taxon>
        <taxon>Sar</taxon>
        <taxon>Alveolata</taxon>
        <taxon>Dinophyceae</taxon>
        <taxon>Suessiales</taxon>
        <taxon>Symbiodiniaceae</taxon>
        <taxon>Symbiodinium</taxon>
    </lineage>
</organism>
<protein>
    <submittedName>
        <fullName evidence="1">Uncharacterized protein</fullName>
    </submittedName>
</protein>
<dbReference type="OrthoDB" id="10303836at2759"/>
<comment type="caution">
    <text evidence="1">The sequence shown here is derived from an EMBL/GenBank/DDBJ whole genome shotgun (WGS) entry which is preliminary data.</text>
</comment>
<dbReference type="Proteomes" id="UP000186817">
    <property type="component" value="Unassembled WGS sequence"/>
</dbReference>
<evidence type="ECO:0000313" key="2">
    <source>
        <dbReference type="Proteomes" id="UP000186817"/>
    </source>
</evidence>
<name>A0A1Q9DML5_SYMMI</name>
<reference evidence="1 2" key="1">
    <citation type="submission" date="2016-02" db="EMBL/GenBank/DDBJ databases">
        <title>Genome analysis of coral dinoflagellate symbionts highlights evolutionary adaptations to a symbiotic lifestyle.</title>
        <authorList>
            <person name="Aranda M."/>
            <person name="Li Y."/>
            <person name="Liew Y.J."/>
            <person name="Baumgarten S."/>
            <person name="Simakov O."/>
            <person name="Wilson M."/>
            <person name="Piel J."/>
            <person name="Ashoor H."/>
            <person name="Bougouffa S."/>
            <person name="Bajic V.B."/>
            <person name="Ryu T."/>
            <person name="Ravasi T."/>
            <person name="Bayer T."/>
            <person name="Micklem G."/>
            <person name="Kim H."/>
            <person name="Bhak J."/>
            <person name="Lajeunesse T.C."/>
            <person name="Voolstra C.R."/>
        </authorList>
    </citation>
    <scope>NUCLEOTIDE SEQUENCE [LARGE SCALE GENOMIC DNA]</scope>
    <source>
        <strain evidence="1 2">CCMP2467</strain>
    </source>
</reference>
<accession>A0A1Q9DML5</accession>
<dbReference type="EMBL" id="LSRX01000468">
    <property type="protein sequence ID" value="OLP96389.1"/>
    <property type="molecule type" value="Genomic_DNA"/>
</dbReference>
<dbReference type="AlphaFoldDB" id="A0A1Q9DML5"/>
<evidence type="ECO:0000313" key="1">
    <source>
        <dbReference type="EMBL" id="OLP96389.1"/>
    </source>
</evidence>
<sequence length="101" mass="11256">MIAQQLAVMWEVALQSEISTFKQATQDLFFVICANVRVLPSTGFVKLSDMVFSSVADAEHVQDAREKQVRSRVLEMQSRLMEAECRFIEDTLKSAVAGATA</sequence>
<gene>
    <name evidence="1" type="ORF">AK812_SmicGene21365</name>
</gene>